<dbReference type="Proteomes" id="UP000024635">
    <property type="component" value="Unassembled WGS sequence"/>
</dbReference>
<accession>A0A016T097</accession>
<keyword evidence="2" id="KW-1185">Reference proteome</keyword>
<protein>
    <submittedName>
        <fullName evidence="1">Uncharacterized protein</fullName>
    </submittedName>
</protein>
<gene>
    <name evidence="1" type="primary">Acey_s0153.g2929</name>
    <name evidence="1" type="ORF">Y032_0153g2929</name>
</gene>
<proteinExistence type="predicted"/>
<dbReference type="EMBL" id="JARK01001489">
    <property type="protein sequence ID" value="EYB96140.1"/>
    <property type="molecule type" value="Genomic_DNA"/>
</dbReference>
<reference evidence="2" key="1">
    <citation type="journal article" date="2015" name="Nat. Genet.">
        <title>The genome and transcriptome of the zoonotic hookworm Ancylostoma ceylanicum identify infection-specific gene families.</title>
        <authorList>
            <person name="Schwarz E.M."/>
            <person name="Hu Y."/>
            <person name="Antoshechkin I."/>
            <person name="Miller M.M."/>
            <person name="Sternberg P.W."/>
            <person name="Aroian R.V."/>
        </authorList>
    </citation>
    <scope>NUCLEOTIDE SEQUENCE</scope>
    <source>
        <strain evidence="2">HY135</strain>
    </source>
</reference>
<organism evidence="1 2">
    <name type="scientific">Ancylostoma ceylanicum</name>
    <dbReference type="NCBI Taxonomy" id="53326"/>
    <lineage>
        <taxon>Eukaryota</taxon>
        <taxon>Metazoa</taxon>
        <taxon>Ecdysozoa</taxon>
        <taxon>Nematoda</taxon>
        <taxon>Chromadorea</taxon>
        <taxon>Rhabditida</taxon>
        <taxon>Rhabditina</taxon>
        <taxon>Rhabditomorpha</taxon>
        <taxon>Strongyloidea</taxon>
        <taxon>Ancylostomatidae</taxon>
        <taxon>Ancylostomatinae</taxon>
        <taxon>Ancylostoma</taxon>
    </lineage>
</organism>
<comment type="caution">
    <text evidence="1">The sequence shown here is derived from an EMBL/GenBank/DDBJ whole genome shotgun (WGS) entry which is preliminary data.</text>
</comment>
<evidence type="ECO:0000313" key="2">
    <source>
        <dbReference type="Proteomes" id="UP000024635"/>
    </source>
</evidence>
<evidence type="ECO:0000313" key="1">
    <source>
        <dbReference type="EMBL" id="EYB96140.1"/>
    </source>
</evidence>
<sequence>MLASSKRPRYCRVFYSLNLVRSSRMANEASIGSERAATDGAVNSHSTLAALLAAPFLESKTLSRKQNIALVKHRIRVTTGGNQL</sequence>
<name>A0A016T097_9BILA</name>
<dbReference type="AlphaFoldDB" id="A0A016T097"/>